<dbReference type="EMBL" id="CM047908">
    <property type="protein sequence ID" value="KAJ0081519.1"/>
    <property type="molecule type" value="Genomic_DNA"/>
</dbReference>
<accession>A0ACC1A2J9</accession>
<reference evidence="2" key="1">
    <citation type="journal article" date="2023" name="G3 (Bethesda)">
        <title>Genome assembly and association tests identify interacting loci associated with vigor, precocity, and sex in interspecific pistachio rootstocks.</title>
        <authorList>
            <person name="Palmer W."/>
            <person name="Jacygrad E."/>
            <person name="Sagayaradj S."/>
            <person name="Cavanaugh K."/>
            <person name="Han R."/>
            <person name="Bertier L."/>
            <person name="Beede B."/>
            <person name="Kafkas S."/>
            <person name="Golino D."/>
            <person name="Preece J."/>
            <person name="Michelmore R."/>
        </authorList>
    </citation>
    <scope>NUCLEOTIDE SEQUENCE [LARGE SCALE GENOMIC DNA]</scope>
</reference>
<protein>
    <submittedName>
        <fullName evidence="1">Uncharacterized protein</fullName>
    </submittedName>
</protein>
<keyword evidence="2" id="KW-1185">Reference proteome</keyword>
<comment type="caution">
    <text evidence="1">The sequence shown here is derived from an EMBL/GenBank/DDBJ whole genome shotgun (WGS) entry which is preliminary data.</text>
</comment>
<dbReference type="Proteomes" id="UP001164250">
    <property type="component" value="Chromosome 12"/>
</dbReference>
<name>A0ACC1A2J9_9ROSI</name>
<sequence>MILPRIRKRVFELSKMIGQSNQIVPFSSVFNEKCVVMQYPSFSSVKFRTFWSSRVTHLAKVSLTESTQSPGSLISNQVSRLARTEAQDVLFDYLHGTRSLSYTDAEHISKNSPYFIQSLLSKIDAEKDVTRSLARFLRYNPINEFEPFFESLGLSPLEISSLLPQHLMYLSDDDILLENHHVLWVYGIPRNKMGKMYKEAREIFGYDYGILSSKLQAYENLGPSRNTVIKLVSCCPSLLIGDVDDQFIKVLEKLKGLGFKNDWIGGYLSGKSTYNWNRTVDTMEFLEKVGYREEQLCDLFKTNPGLVFEGSGRKVYLLVGQLLKLGLKMNEIYCLFMQKPQLLSGKCTKNLLQAVGFLVEIGMRMENIANIVSKHAELMGSCSLKGPKTVCSSLKAELQNPSKYLEKTTFLLRLGYVENSEEMTKALKKFRGRGDQLQERFDCLVEAGLDTNIVRRIIKHAPMVLNQSKEVIEKKMDFLKNCLGFPIDSLVAFPSYLCYDLERINHRFTMYVSLRERGAAKPKLSLSTILACSDAKFVKYFVDVHPEGPAIWELGRSACSLDFGQFKNNIKFMYLDGSNRLIAAINGILEISV</sequence>
<gene>
    <name evidence="1" type="ORF">Patl1_11806</name>
</gene>
<evidence type="ECO:0000313" key="2">
    <source>
        <dbReference type="Proteomes" id="UP001164250"/>
    </source>
</evidence>
<organism evidence="1 2">
    <name type="scientific">Pistacia atlantica</name>
    <dbReference type="NCBI Taxonomy" id="434234"/>
    <lineage>
        <taxon>Eukaryota</taxon>
        <taxon>Viridiplantae</taxon>
        <taxon>Streptophyta</taxon>
        <taxon>Embryophyta</taxon>
        <taxon>Tracheophyta</taxon>
        <taxon>Spermatophyta</taxon>
        <taxon>Magnoliopsida</taxon>
        <taxon>eudicotyledons</taxon>
        <taxon>Gunneridae</taxon>
        <taxon>Pentapetalae</taxon>
        <taxon>rosids</taxon>
        <taxon>malvids</taxon>
        <taxon>Sapindales</taxon>
        <taxon>Anacardiaceae</taxon>
        <taxon>Pistacia</taxon>
    </lineage>
</organism>
<proteinExistence type="predicted"/>
<evidence type="ECO:0000313" key="1">
    <source>
        <dbReference type="EMBL" id="KAJ0081519.1"/>
    </source>
</evidence>